<accession>A0A1G6AJN5</accession>
<dbReference type="RefSeq" id="WP_074485182.1">
    <property type="nucleotide sequence ID" value="NZ_FMXP01000005.1"/>
</dbReference>
<dbReference type="Proteomes" id="UP000182508">
    <property type="component" value="Unassembled WGS sequence"/>
</dbReference>
<protein>
    <submittedName>
        <fullName evidence="1">Phage tail assembly chaperone protein, TAC</fullName>
    </submittedName>
</protein>
<dbReference type="STRING" id="439219.SAMN02910293_00417"/>
<organism evidence="1 2">
    <name type="scientific">Streptococcus henryi</name>
    <dbReference type="NCBI Taxonomy" id="439219"/>
    <lineage>
        <taxon>Bacteria</taxon>
        <taxon>Bacillati</taxon>
        <taxon>Bacillota</taxon>
        <taxon>Bacilli</taxon>
        <taxon>Lactobacillales</taxon>
        <taxon>Streptococcaceae</taxon>
        <taxon>Streptococcus</taxon>
    </lineage>
</organism>
<evidence type="ECO:0000313" key="2">
    <source>
        <dbReference type="Proteomes" id="UP000182508"/>
    </source>
</evidence>
<gene>
    <name evidence="1" type="ORF">SAMN02910293_00417</name>
</gene>
<dbReference type="InterPro" id="IPR009681">
    <property type="entry name" value="Phage_TAC_Siphoviridae"/>
</dbReference>
<dbReference type="EMBL" id="FMXP01000005">
    <property type="protein sequence ID" value="SDB08608.1"/>
    <property type="molecule type" value="Genomic_DNA"/>
</dbReference>
<dbReference type="AlphaFoldDB" id="A0A1G6AJN5"/>
<proteinExistence type="predicted"/>
<sequence>MQILKISIPELDKKPFQVPTSNKNVKEMYRYQLAVATLTNNITDENYAEQSLKLMDTSFDYLKDVLKLTDKQIKIIDEEMDLDGMQKIINKVSARLMGMSEEEADSLDSEETEAGE</sequence>
<name>A0A1G6AJN5_9STRE</name>
<keyword evidence="2" id="KW-1185">Reference proteome</keyword>
<evidence type="ECO:0000313" key="1">
    <source>
        <dbReference type="EMBL" id="SDB08608.1"/>
    </source>
</evidence>
<dbReference type="Pfam" id="PF06896">
    <property type="entry name" value="Phage_TAC_3"/>
    <property type="match status" value="1"/>
</dbReference>
<reference evidence="1 2" key="1">
    <citation type="submission" date="2016-10" db="EMBL/GenBank/DDBJ databases">
        <authorList>
            <person name="de Groot N.N."/>
        </authorList>
    </citation>
    <scope>NUCLEOTIDE SEQUENCE [LARGE SCALE GENOMIC DNA]</scope>
    <source>
        <strain evidence="1 2">A-4</strain>
    </source>
</reference>